<dbReference type="InterPro" id="IPR002173">
    <property type="entry name" value="Carboh/pur_kinase_PfkB_CS"/>
</dbReference>
<dbReference type="SUPFAM" id="SSF53613">
    <property type="entry name" value="Ribokinase-like"/>
    <property type="match status" value="1"/>
</dbReference>
<dbReference type="InterPro" id="IPR029056">
    <property type="entry name" value="Ribokinase-like"/>
</dbReference>
<dbReference type="Gene3D" id="3.40.1190.20">
    <property type="match status" value="1"/>
</dbReference>
<dbReference type="PROSITE" id="PS00584">
    <property type="entry name" value="PFKB_KINASES_2"/>
    <property type="match status" value="1"/>
</dbReference>
<evidence type="ECO:0000313" key="4">
    <source>
        <dbReference type="EMBL" id="KAK1382956.1"/>
    </source>
</evidence>
<keyword evidence="2" id="KW-0418">Kinase</keyword>
<gene>
    <name evidence="4" type="ORF">POM88_020691</name>
</gene>
<dbReference type="Proteomes" id="UP001237642">
    <property type="component" value="Unassembled WGS sequence"/>
</dbReference>
<dbReference type="PANTHER" id="PTHR10584">
    <property type="entry name" value="SUGAR KINASE"/>
    <property type="match status" value="1"/>
</dbReference>
<accession>A0AAD8ICG4</accession>
<reference evidence="4" key="1">
    <citation type="submission" date="2023-02" db="EMBL/GenBank/DDBJ databases">
        <title>Genome of toxic invasive species Heracleum sosnowskyi carries increased number of genes despite the absence of recent whole-genome duplications.</title>
        <authorList>
            <person name="Schelkunov M."/>
            <person name="Shtratnikova V."/>
            <person name="Makarenko M."/>
            <person name="Klepikova A."/>
            <person name="Omelchenko D."/>
            <person name="Novikova G."/>
            <person name="Obukhova E."/>
            <person name="Bogdanov V."/>
            <person name="Penin A."/>
            <person name="Logacheva M."/>
        </authorList>
    </citation>
    <scope>NUCLEOTIDE SEQUENCE</scope>
    <source>
        <strain evidence="4">Hsosn_3</strain>
        <tissue evidence="4">Leaf</tissue>
    </source>
</reference>
<evidence type="ECO:0000313" key="5">
    <source>
        <dbReference type="Proteomes" id="UP001237642"/>
    </source>
</evidence>
<dbReference type="InterPro" id="IPR011611">
    <property type="entry name" value="PfkB_dom"/>
</dbReference>
<evidence type="ECO:0000256" key="1">
    <source>
        <dbReference type="ARBA" id="ARBA00022679"/>
    </source>
</evidence>
<protein>
    <submittedName>
        <fullName evidence="4">PfkB domain-containing protein</fullName>
    </submittedName>
</protein>
<reference evidence="4" key="2">
    <citation type="submission" date="2023-05" db="EMBL/GenBank/DDBJ databases">
        <authorList>
            <person name="Schelkunov M.I."/>
        </authorList>
    </citation>
    <scope>NUCLEOTIDE SEQUENCE</scope>
    <source>
        <strain evidence="4">Hsosn_3</strain>
        <tissue evidence="4">Leaf</tissue>
    </source>
</reference>
<dbReference type="AlphaFoldDB" id="A0AAD8ICG4"/>
<dbReference type="Pfam" id="PF00294">
    <property type="entry name" value="PfkB"/>
    <property type="match status" value="1"/>
</dbReference>
<comment type="caution">
    <text evidence="4">The sequence shown here is derived from an EMBL/GenBank/DDBJ whole genome shotgun (WGS) entry which is preliminary data.</text>
</comment>
<keyword evidence="1" id="KW-0808">Transferase</keyword>
<name>A0AAD8ICG4_9APIA</name>
<feature type="domain" description="Carbohydrate kinase PfkB" evidence="3">
    <location>
        <begin position="79"/>
        <end position="201"/>
    </location>
</feature>
<keyword evidence="5" id="KW-1185">Reference proteome</keyword>
<evidence type="ECO:0000256" key="2">
    <source>
        <dbReference type="ARBA" id="ARBA00022777"/>
    </source>
</evidence>
<organism evidence="4 5">
    <name type="scientific">Heracleum sosnowskyi</name>
    <dbReference type="NCBI Taxonomy" id="360622"/>
    <lineage>
        <taxon>Eukaryota</taxon>
        <taxon>Viridiplantae</taxon>
        <taxon>Streptophyta</taxon>
        <taxon>Embryophyta</taxon>
        <taxon>Tracheophyta</taxon>
        <taxon>Spermatophyta</taxon>
        <taxon>Magnoliopsida</taxon>
        <taxon>eudicotyledons</taxon>
        <taxon>Gunneridae</taxon>
        <taxon>Pentapetalae</taxon>
        <taxon>asterids</taxon>
        <taxon>campanulids</taxon>
        <taxon>Apiales</taxon>
        <taxon>Apiaceae</taxon>
        <taxon>Apioideae</taxon>
        <taxon>apioid superclade</taxon>
        <taxon>Tordylieae</taxon>
        <taxon>Tordyliinae</taxon>
        <taxon>Heracleum</taxon>
    </lineage>
</organism>
<dbReference type="EMBL" id="JAUIZM010000005">
    <property type="protein sequence ID" value="KAK1382956.1"/>
    <property type="molecule type" value="Genomic_DNA"/>
</dbReference>
<sequence length="232" mass="25922">MVLLVYTDDPFMESTQVHDLNNTPSHWSLDRKEFDLHADGSNVFSLWSVNYLHAQRPMDGTGVYHIMRSLLHLYYHQEAHRSGVPVILDAGGADGPVPSELLNFVDILSPNETELARLTGLPTENFEQISKSVDKCHKLGVDKVLVKLGAKGSALFIKGKEPIKQPIISASKVLDTTGAGDTFTAAFAIALVEEKSERECMTSTKLTFYVASFKHFFEQQKSILPRIRISFR</sequence>
<proteinExistence type="predicted"/>
<dbReference type="PANTHER" id="PTHR10584:SF166">
    <property type="entry name" value="RIBOKINASE"/>
    <property type="match status" value="1"/>
</dbReference>
<evidence type="ECO:0000259" key="3">
    <source>
        <dbReference type="Pfam" id="PF00294"/>
    </source>
</evidence>
<dbReference type="GO" id="GO:0016301">
    <property type="term" value="F:kinase activity"/>
    <property type="evidence" value="ECO:0007669"/>
    <property type="project" value="UniProtKB-KW"/>
</dbReference>